<comment type="caution">
    <text evidence="5">The sequence shown here is derived from an EMBL/GenBank/DDBJ whole genome shotgun (WGS) entry which is preliminary data.</text>
</comment>
<dbReference type="PANTHER" id="PTHR43214">
    <property type="entry name" value="TWO-COMPONENT RESPONSE REGULATOR"/>
    <property type="match status" value="1"/>
</dbReference>
<dbReference type="PROSITE" id="PS50043">
    <property type="entry name" value="HTH_LUXR_2"/>
    <property type="match status" value="1"/>
</dbReference>
<sequence length="237" mass="24709">MITQSSPELCEAPPRLAVLHGHAPRPPVSRLARVAAKLAAAQREVLLVSPMSGAPGDPVAMFRAIDEANLRRGVRYRMLFPDVARTSAGIARRLGMLARAGAEIRTMPSVPVEALVVDGAVAIVPGEGQGSTAGIAVLRLPSVVGTITELVDRLWPAAVPLVAADPPATAEPAGRDRELLALLSAGCTDESAAAALGVSVRTVRRMVSSLMNRLGARSRFQAGVKAADRGWLPDAAR</sequence>
<dbReference type="InterPro" id="IPR039420">
    <property type="entry name" value="WalR-like"/>
</dbReference>
<dbReference type="Pfam" id="PF00196">
    <property type="entry name" value="GerE"/>
    <property type="match status" value="1"/>
</dbReference>
<evidence type="ECO:0000313" key="6">
    <source>
        <dbReference type="Proteomes" id="UP001597478"/>
    </source>
</evidence>
<dbReference type="Proteomes" id="UP001597478">
    <property type="component" value="Unassembled WGS sequence"/>
</dbReference>
<dbReference type="InterPro" id="IPR036388">
    <property type="entry name" value="WH-like_DNA-bd_sf"/>
</dbReference>
<evidence type="ECO:0000256" key="1">
    <source>
        <dbReference type="ARBA" id="ARBA00023015"/>
    </source>
</evidence>
<accession>A0ABW5W8N0</accession>
<dbReference type="SUPFAM" id="SSF56024">
    <property type="entry name" value="Phospholipase D/nuclease"/>
    <property type="match status" value="1"/>
</dbReference>
<dbReference type="CDD" id="cd06170">
    <property type="entry name" value="LuxR_C_like"/>
    <property type="match status" value="1"/>
</dbReference>
<keyword evidence="3" id="KW-0804">Transcription</keyword>
<evidence type="ECO:0000313" key="5">
    <source>
        <dbReference type="EMBL" id="MFD2799789.1"/>
    </source>
</evidence>
<dbReference type="RefSeq" id="WP_377391906.1">
    <property type="nucleotide sequence ID" value="NZ_JBHSAN010000027.1"/>
</dbReference>
<dbReference type="EMBL" id="JBHUOF010000012">
    <property type="protein sequence ID" value="MFD2799789.1"/>
    <property type="molecule type" value="Genomic_DNA"/>
</dbReference>
<dbReference type="SMART" id="SM00421">
    <property type="entry name" value="HTH_LUXR"/>
    <property type="match status" value="1"/>
</dbReference>
<proteinExistence type="predicted"/>
<name>A0ABW5W8N0_9PSEU</name>
<dbReference type="InterPro" id="IPR016032">
    <property type="entry name" value="Sig_transdc_resp-reg_C-effctor"/>
</dbReference>
<keyword evidence="2" id="KW-0238">DNA-binding</keyword>
<reference evidence="6" key="1">
    <citation type="journal article" date="2019" name="Int. J. Syst. Evol. Microbiol.">
        <title>The Global Catalogue of Microorganisms (GCM) 10K type strain sequencing project: providing services to taxonomists for standard genome sequencing and annotation.</title>
        <authorList>
            <consortium name="The Broad Institute Genomics Platform"/>
            <consortium name="The Broad Institute Genome Sequencing Center for Infectious Disease"/>
            <person name="Wu L."/>
            <person name="Ma J."/>
        </authorList>
    </citation>
    <scope>NUCLEOTIDE SEQUENCE [LARGE SCALE GENOMIC DNA]</scope>
    <source>
        <strain evidence="6">IBRC-M 10906</strain>
    </source>
</reference>
<evidence type="ECO:0000256" key="2">
    <source>
        <dbReference type="ARBA" id="ARBA00023125"/>
    </source>
</evidence>
<dbReference type="SUPFAM" id="SSF46894">
    <property type="entry name" value="C-terminal effector domain of the bipartite response regulators"/>
    <property type="match status" value="1"/>
</dbReference>
<dbReference type="Gene3D" id="1.10.10.10">
    <property type="entry name" value="Winged helix-like DNA-binding domain superfamily/Winged helix DNA-binding domain"/>
    <property type="match status" value="1"/>
</dbReference>
<evidence type="ECO:0000259" key="4">
    <source>
        <dbReference type="PROSITE" id="PS50043"/>
    </source>
</evidence>
<evidence type="ECO:0000256" key="3">
    <source>
        <dbReference type="ARBA" id="ARBA00023163"/>
    </source>
</evidence>
<keyword evidence="6" id="KW-1185">Reference proteome</keyword>
<keyword evidence="1" id="KW-0805">Transcription regulation</keyword>
<dbReference type="InterPro" id="IPR000792">
    <property type="entry name" value="Tscrpt_reg_LuxR_C"/>
</dbReference>
<gene>
    <name evidence="5" type="ORF">ACFS2C_10335</name>
</gene>
<dbReference type="PANTHER" id="PTHR43214:SF24">
    <property type="entry name" value="TRANSCRIPTIONAL REGULATORY PROTEIN NARL-RELATED"/>
    <property type="match status" value="1"/>
</dbReference>
<protein>
    <submittedName>
        <fullName evidence="5">LuxR C-terminal-related transcriptional regulator</fullName>
    </submittedName>
</protein>
<organism evidence="5 6">
    <name type="scientific">Prauserella oleivorans</name>
    <dbReference type="NCBI Taxonomy" id="1478153"/>
    <lineage>
        <taxon>Bacteria</taxon>
        <taxon>Bacillati</taxon>
        <taxon>Actinomycetota</taxon>
        <taxon>Actinomycetes</taxon>
        <taxon>Pseudonocardiales</taxon>
        <taxon>Pseudonocardiaceae</taxon>
        <taxon>Prauserella</taxon>
    </lineage>
</organism>
<feature type="domain" description="HTH luxR-type" evidence="4">
    <location>
        <begin position="167"/>
        <end position="230"/>
    </location>
</feature>